<dbReference type="InParanoid" id="A0A7R8YT61"/>
<keyword evidence="6" id="KW-1185">Reference proteome</keyword>
<organism evidence="5 6">
    <name type="scientific">Hermetia illucens</name>
    <name type="common">Black soldier fly</name>
    <dbReference type="NCBI Taxonomy" id="343691"/>
    <lineage>
        <taxon>Eukaryota</taxon>
        <taxon>Metazoa</taxon>
        <taxon>Ecdysozoa</taxon>
        <taxon>Arthropoda</taxon>
        <taxon>Hexapoda</taxon>
        <taxon>Insecta</taxon>
        <taxon>Pterygota</taxon>
        <taxon>Neoptera</taxon>
        <taxon>Endopterygota</taxon>
        <taxon>Diptera</taxon>
        <taxon>Brachycera</taxon>
        <taxon>Stratiomyomorpha</taxon>
        <taxon>Stratiomyidae</taxon>
        <taxon>Hermetiinae</taxon>
        <taxon>Hermetia</taxon>
    </lineage>
</organism>
<proteinExistence type="inferred from homology"/>
<evidence type="ECO:0000256" key="2">
    <source>
        <dbReference type="ARBA" id="ARBA00009610"/>
    </source>
</evidence>
<evidence type="ECO:0000313" key="5">
    <source>
        <dbReference type="EMBL" id="CAD7084199.1"/>
    </source>
</evidence>
<accession>A0A7R8YT61</accession>
<evidence type="ECO:0000259" key="4">
    <source>
        <dbReference type="Pfam" id="PF10181"/>
    </source>
</evidence>
<dbReference type="AlphaFoldDB" id="A0A7R8YT61"/>
<protein>
    <recommendedName>
        <fullName evidence="4">Phosphatidylinositol N-acetylglucosaminyltransferase subunit H conserved domain-containing protein</fullName>
    </recommendedName>
</protein>
<dbReference type="EMBL" id="LR899011">
    <property type="protein sequence ID" value="CAD7084199.1"/>
    <property type="molecule type" value="Genomic_DNA"/>
</dbReference>
<dbReference type="GO" id="GO:0000506">
    <property type="term" value="C:glycosylphosphatidylinositol-N-acetylglucosaminyltransferase (GPI-GnT) complex"/>
    <property type="evidence" value="ECO:0007669"/>
    <property type="project" value="InterPro"/>
</dbReference>
<keyword evidence="3" id="KW-0812">Transmembrane</keyword>
<sequence length="181" mass="20896">MTCIKETHHTTAGKPLLLEIAELNPDNILVTITNQSYWEDKLSYFKYTLLLSGIYAFYKLTIATKLLIDVCLLGALLLVIYFLFNVVQFESLTFINEFGVQTSTRYFLGLKSSMFIPTSDIHDVVINEVICDLKVIYFLIIRTKGRLYKTKPIIPLFDGLRPSIDCLEPIYKVLYKKFDTE</sequence>
<evidence type="ECO:0000313" key="6">
    <source>
        <dbReference type="Proteomes" id="UP000594454"/>
    </source>
</evidence>
<dbReference type="PANTHER" id="PTHR15231">
    <property type="entry name" value="PHOSPHATIDYLINOSITOL N-ACETYLGLUCOSAMINYLTRANSFERASE SUBUNIT H"/>
    <property type="match status" value="1"/>
</dbReference>
<feature type="transmembrane region" description="Helical" evidence="3">
    <location>
        <begin position="66"/>
        <end position="84"/>
    </location>
</feature>
<dbReference type="Proteomes" id="UP000594454">
    <property type="component" value="Chromosome 3"/>
</dbReference>
<evidence type="ECO:0000256" key="3">
    <source>
        <dbReference type="SAM" id="Phobius"/>
    </source>
</evidence>
<dbReference type="OrthoDB" id="6256716at2759"/>
<comment type="similarity">
    <text evidence="2">Belongs to the PIGH family.</text>
</comment>
<dbReference type="OMA" id="CIKETHH"/>
<dbReference type="PANTHER" id="PTHR15231:SF1">
    <property type="entry name" value="PHOSPHATIDYLINOSITOL N-ACETYLGLUCOSAMINYLTRANSFERASE SUBUNIT H"/>
    <property type="match status" value="1"/>
</dbReference>
<dbReference type="InterPro" id="IPR019328">
    <property type="entry name" value="PIGH-H_dom"/>
</dbReference>
<dbReference type="UniPathway" id="UPA00196"/>
<dbReference type="GO" id="GO:0006506">
    <property type="term" value="P:GPI anchor biosynthetic process"/>
    <property type="evidence" value="ECO:0007669"/>
    <property type="project" value="UniProtKB-UniPathway"/>
</dbReference>
<dbReference type="Pfam" id="PF10181">
    <property type="entry name" value="PIG-H"/>
    <property type="match status" value="1"/>
</dbReference>
<name>A0A7R8YT61_HERIL</name>
<feature type="domain" description="Phosphatidylinositol N-acetylglucosaminyltransferase subunit H conserved" evidence="4">
    <location>
        <begin position="91"/>
        <end position="150"/>
    </location>
</feature>
<keyword evidence="3" id="KW-0472">Membrane</keyword>
<reference evidence="5 6" key="1">
    <citation type="submission" date="2020-11" db="EMBL/GenBank/DDBJ databases">
        <authorList>
            <person name="Wallbank WR R."/>
            <person name="Pardo Diaz C."/>
            <person name="Kozak K."/>
            <person name="Martin S."/>
            <person name="Jiggins C."/>
            <person name="Moest M."/>
            <person name="Warren A I."/>
            <person name="Generalovic N T."/>
            <person name="Byers J.R.P. K."/>
            <person name="Montejo-Kovacevich G."/>
            <person name="Yen C E."/>
        </authorList>
    </citation>
    <scope>NUCLEOTIDE SEQUENCE [LARGE SCALE GENOMIC DNA]</scope>
</reference>
<keyword evidence="3" id="KW-1133">Transmembrane helix</keyword>
<dbReference type="InterPro" id="IPR044215">
    <property type="entry name" value="PIG-H"/>
</dbReference>
<gene>
    <name evidence="5" type="ORF">HERILL_LOCUS7109</name>
</gene>
<comment type="pathway">
    <text evidence="1">Glycolipid biosynthesis; glycosylphosphatidylinositol-anchor biosynthesis.</text>
</comment>
<evidence type="ECO:0000256" key="1">
    <source>
        <dbReference type="ARBA" id="ARBA00004687"/>
    </source>
</evidence>